<keyword evidence="1" id="KW-0597">Phosphoprotein</keyword>
<dbReference type="SUPFAM" id="SSF52172">
    <property type="entry name" value="CheY-like"/>
    <property type="match status" value="1"/>
</dbReference>
<dbReference type="HOGENOM" id="CLU_015452_0_0_7"/>
<evidence type="ECO:0000313" key="5">
    <source>
        <dbReference type="EMBL" id="AEI65505.1"/>
    </source>
</evidence>
<dbReference type="Pfam" id="PF00072">
    <property type="entry name" value="Response_reg"/>
    <property type="match status" value="1"/>
</dbReference>
<keyword evidence="2" id="KW-0802">TPR repeat</keyword>
<feature type="region of interest" description="Disordered" evidence="3">
    <location>
        <begin position="761"/>
        <end position="851"/>
    </location>
</feature>
<dbReference type="KEGG" id="mfu:LILAB_18015"/>
<protein>
    <submittedName>
        <fullName evidence="5">Response regulator</fullName>
    </submittedName>
</protein>
<feature type="compositionally biased region" description="Low complexity" evidence="3">
    <location>
        <begin position="356"/>
        <end position="374"/>
    </location>
</feature>
<dbReference type="PANTHER" id="PTHR36304:SF4">
    <property type="entry name" value="DUF4388 DOMAIN-CONTAINING PROTEIN"/>
    <property type="match status" value="1"/>
</dbReference>
<feature type="modified residue" description="4-aspartylphosphate" evidence="1">
    <location>
        <position position="54"/>
    </location>
</feature>
<reference evidence="5 6" key="1">
    <citation type="journal article" date="2011" name="J. Bacteriol.">
        <title>Genome sequence of the halotolerant marine bacterium Myxococcus fulvus HW-1.</title>
        <authorList>
            <person name="Li Z.F."/>
            <person name="Li X."/>
            <person name="Liu H."/>
            <person name="Liu X."/>
            <person name="Han K."/>
            <person name="Wu Z.H."/>
            <person name="Hu W."/>
            <person name="Li F.F."/>
            <person name="Li Y.Z."/>
        </authorList>
    </citation>
    <scope>NUCLEOTIDE SEQUENCE [LARGE SCALE GENOMIC DNA]</scope>
    <source>
        <strain evidence="6">ATCC BAA-855 / HW-1</strain>
    </source>
</reference>
<sequence length="977" mass="101654">MAKQHLLLVDGDAKSLRVMEVSLKKAGFSVTTAIHGKDALEKVQISPPDLVLADTKMPEMDGFELCKTLKSDERFKFIPFVFLTSQKSVEFKVRGLELGGDDYLTKPIYIKEIVTRVKMILQKAEKERIEKRETTKGGFAGSLADMGVVDLVQTFEIGRKTGLINIQGERTGTVYFKDGRVIDAELGRLKGENAFYRMLNTFEGQFEVQFSALDRPERIEISTQGLLMEGMRRLDEWGRMLEQLPPLETVFEIDYHQLADRLSEIPDEVNGLLRLFDGKRALSRVVEDSDFEDLAALGIISKLYFEGLIRELGNAPQEPVQSSKPGIEQWLNAAPPASATVEPAPPAPESPPQPVPEAAVPEAAPETVAATPEPSARPMPPSVLAPPAGVEDEPAAPPPPGAPPQPANVVVFHARPRRPETPESTPEAPVEPQAPVAPAQEGSAFLVEPPPAHRAVEHARRSLLLDWSRVDTEGISAPTTWGPGSGWSHTPRSHGAPAYAASAPAAEPSPRAPIFGGAAIAPNPFPPVPPPTPAPPSSEVTLVSGSGYATPPISTPVEPVPLDAELVTEEAPATPQLALPPYPGHGVPELPVEPPTPSAPLASTVESAPGASAEPAASPSDATHPAPAAASAKPVEAAPAQSAPATPVDAAPTPSVQPVDSAPAKPVDAAPSASVQPAQPVEAATASPVAAVPAKPAAPAASAKPNGASPAPPAKSAERKPSATHGDAAAANAVRPKRTGLIIGAAVVLIGAVAAVVAGTGSSKPETQPEKPPVATPRAPVNGDAQQAPPPEKAPPEEATAKVPEAPPEDATAKAPEVPPEPPAATPDAGTVAEAPKPPETPPAAPPAPAVDPEVEYATLVKQARAAVVGQRFRSAAGTYRKALALKPSATEAKAGLGIALVNGFTTDGAYREAARLLQEVVKDEASNARAWLSLGMALQFTGKNSQAADAYKQYLLLEPTGSSAEEVRTLLKGLGN</sequence>
<dbReference type="EMBL" id="CP002830">
    <property type="protein sequence ID" value="AEI65505.1"/>
    <property type="molecule type" value="Genomic_DNA"/>
</dbReference>
<dbReference type="PANTHER" id="PTHR36304">
    <property type="entry name" value="DOMAIN GTPASE-ACTIVATING PROTEIN, PUTATIVE-RELATED-RELATED"/>
    <property type="match status" value="1"/>
</dbReference>
<dbReference type="Proteomes" id="UP000000488">
    <property type="component" value="Chromosome"/>
</dbReference>
<evidence type="ECO:0000256" key="1">
    <source>
        <dbReference type="PROSITE-ProRule" id="PRU00169"/>
    </source>
</evidence>
<dbReference type="STRING" id="483219.LILAB_18015"/>
<dbReference type="Pfam" id="PF14332">
    <property type="entry name" value="DUF4388"/>
    <property type="match status" value="1"/>
</dbReference>
<dbReference type="Pfam" id="PF13432">
    <property type="entry name" value="TPR_16"/>
    <property type="match status" value="2"/>
</dbReference>
<dbReference type="PROSITE" id="PS50110">
    <property type="entry name" value="RESPONSE_REGULATORY"/>
    <property type="match status" value="1"/>
</dbReference>
<feature type="compositionally biased region" description="Low complexity" evidence="3">
    <location>
        <begin position="422"/>
        <end position="437"/>
    </location>
</feature>
<dbReference type="eggNOG" id="COG3706">
    <property type="taxonomic scope" value="Bacteria"/>
</dbReference>
<organism evidence="5 6">
    <name type="scientific">Myxococcus fulvus (strain ATCC BAA-855 / HW-1)</name>
    <dbReference type="NCBI Taxonomy" id="483219"/>
    <lineage>
        <taxon>Bacteria</taxon>
        <taxon>Pseudomonadati</taxon>
        <taxon>Myxococcota</taxon>
        <taxon>Myxococcia</taxon>
        <taxon>Myxococcales</taxon>
        <taxon>Cystobacterineae</taxon>
        <taxon>Myxococcaceae</taxon>
        <taxon>Myxococcus</taxon>
    </lineage>
</organism>
<dbReference type="SUPFAM" id="SSF48452">
    <property type="entry name" value="TPR-like"/>
    <property type="match status" value="1"/>
</dbReference>
<dbReference type="InterPro" id="IPR011006">
    <property type="entry name" value="CheY-like_superfamily"/>
</dbReference>
<dbReference type="InterPro" id="IPR011990">
    <property type="entry name" value="TPR-like_helical_dom_sf"/>
</dbReference>
<dbReference type="eggNOG" id="COG4235">
    <property type="taxonomic scope" value="Bacteria"/>
</dbReference>
<feature type="compositionally biased region" description="Pro residues" evidence="3">
    <location>
        <begin position="525"/>
        <end position="536"/>
    </location>
</feature>
<feature type="compositionally biased region" description="Low complexity" evidence="3">
    <location>
        <begin position="666"/>
        <end position="709"/>
    </location>
</feature>
<dbReference type="GO" id="GO:0000160">
    <property type="term" value="P:phosphorelay signal transduction system"/>
    <property type="evidence" value="ECO:0007669"/>
    <property type="project" value="InterPro"/>
</dbReference>
<feature type="compositionally biased region" description="Pro residues" evidence="3">
    <location>
        <begin position="836"/>
        <end position="850"/>
    </location>
</feature>
<dbReference type="InterPro" id="IPR001789">
    <property type="entry name" value="Sig_transdc_resp-reg_receiver"/>
</dbReference>
<dbReference type="InterPro" id="IPR019734">
    <property type="entry name" value="TPR_rpt"/>
</dbReference>
<evidence type="ECO:0000259" key="4">
    <source>
        <dbReference type="PROSITE" id="PS50110"/>
    </source>
</evidence>
<accession>F8CRG0</accession>
<dbReference type="Gene3D" id="3.40.50.2300">
    <property type="match status" value="1"/>
</dbReference>
<evidence type="ECO:0000256" key="3">
    <source>
        <dbReference type="SAM" id="MobiDB-lite"/>
    </source>
</evidence>
<feature type="region of interest" description="Disordered" evidence="3">
    <location>
        <begin position="336"/>
        <end position="437"/>
    </location>
</feature>
<dbReference type="PROSITE" id="PS50005">
    <property type="entry name" value="TPR"/>
    <property type="match status" value="1"/>
</dbReference>
<dbReference type="AlphaFoldDB" id="F8CRG0"/>
<feature type="repeat" description="TPR" evidence="2">
    <location>
        <begin position="929"/>
        <end position="962"/>
    </location>
</feature>
<feature type="compositionally biased region" description="Low complexity" evidence="3">
    <location>
        <begin position="607"/>
        <end position="656"/>
    </location>
</feature>
<feature type="compositionally biased region" description="Pro residues" evidence="3">
    <location>
        <begin position="343"/>
        <end position="355"/>
    </location>
</feature>
<evidence type="ECO:0000256" key="2">
    <source>
        <dbReference type="PROSITE-ProRule" id="PRU00339"/>
    </source>
</evidence>
<dbReference type="SMART" id="SM00448">
    <property type="entry name" value="REC"/>
    <property type="match status" value="1"/>
</dbReference>
<feature type="domain" description="Response regulatory" evidence="4">
    <location>
        <begin position="5"/>
        <end position="121"/>
    </location>
</feature>
<evidence type="ECO:0000313" key="6">
    <source>
        <dbReference type="Proteomes" id="UP000000488"/>
    </source>
</evidence>
<dbReference type="Gene3D" id="1.25.40.10">
    <property type="entry name" value="Tetratricopeptide repeat domain"/>
    <property type="match status" value="1"/>
</dbReference>
<name>F8CRG0_MYXFH</name>
<gene>
    <name evidence="5" type="ordered locus">LILAB_18015</name>
</gene>
<feature type="compositionally biased region" description="Pro residues" evidence="3">
    <location>
        <begin position="395"/>
        <end position="406"/>
    </location>
</feature>
<feature type="compositionally biased region" description="Pro residues" evidence="3">
    <location>
        <begin position="375"/>
        <end position="384"/>
    </location>
</feature>
<feature type="compositionally biased region" description="Low complexity" evidence="3">
    <location>
        <begin position="826"/>
        <end position="835"/>
    </location>
</feature>
<feature type="region of interest" description="Disordered" evidence="3">
    <location>
        <begin position="575"/>
        <end position="731"/>
    </location>
</feature>
<feature type="region of interest" description="Disordered" evidence="3">
    <location>
        <begin position="525"/>
        <end position="559"/>
    </location>
</feature>
<proteinExistence type="predicted"/>
<dbReference type="InterPro" id="IPR025497">
    <property type="entry name" value="PatA-like_N"/>
</dbReference>